<reference evidence="2" key="1">
    <citation type="journal article" date="2019" name="Int. J. Syst. Evol. Microbiol.">
        <title>The Global Catalogue of Microorganisms (GCM) 10K type strain sequencing project: providing services to taxonomists for standard genome sequencing and annotation.</title>
        <authorList>
            <consortium name="The Broad Institute Genomics Platform"/>
            <consortium name="The Broad Institute Genome Sequencing Center for Infectious Disease"/>
            <person name="Wu L."/>
            <person name="Ma J."/>
        </authorList>
    </citation>
    <scope>NUCLEOTIDE SEQUENCE [LARGE SCALE GENOMIC DNA]</scope>
    <source>
        <strain evidence="2">CGMCC 1.12295</strain>
    </source>
</reference>
<sequence length="64" mass="6523">MLAAPVSQPVDLLLGLLKMLVVTMQLVNHPLNFEPTSAGVGLDTTAAVLDTSAVVPAAGCCEFA</sequence>
<dbReference type="Proteomes" id="UP001597301">
    <property type="component" value="Unassembled WGS sequence"/>
</dbReference>
<protein>
    <submittedName>
        <fullName evidence="1">Uncharacterized protein</fullName>
    </submittedName>
</protein>
<accession>A0ABW4KNS4</accession>
<gene>
    <name evidence="1" type="ORF">ACFSCZ_14285</name>
</gene>
<evidence type="ECO:0000313" key="2">
    <source>
        <dbReference type="Proteomes" id="UP001597301"/>
    </source>
</evidence>
<evidence type="ECO:0000313" key="1">
    <source>
        <dbReference type="EMBL" id="MFD1707890.1"/>
    </source>
</evidence>
<dbReference type="RefSeq" id="WP_380774751.1">
    <property type="nucleotide sequence ID" value="NZ_JBHUEO010000048.1"/>
</dbReference>
<comment type="caution">
    <text evidence="1">The sequence shown here is derived from an EMBL/GenBank/DDBJ whole genome shotgun (WGS) entry which is preliminary data.</text>
</comment>
<name>A0ABW4KNS4_9BACI</name>
<keyword evidence="2" id="KW-1185">Reference proteome</keyword>
<proteinExistence type="predicted"/>
<dbReference type="EMBL" id="JBHUEO010000048">
    <property type="protein sequence ID" value="MFD1707890.1"/>
    <property type="molecule type" value="Genomic_DNA"/>
</dbReference>
<organism evidence="1 2">
    <name type="scientific">Siminovitchia sediminis</name>
    <dbReference type="NCBI Taxonomy" id="1274353"/>
    <lineage>
        <taxon>Bacteria</taxon>
        <taxon>Bacillati</taxon>
        <taxon>Bacillota</taxon>
        <taxon>Bacilli</taxon>
        <taxon>Bacillales</taxon>
        <taxon>Bacillaceae</taxon>
        <taxon>Siminovitchia</taxon>
    </lineage>
</organism>